<reference evidence="2" key="2">
    <citation type="submission" date="2020-09" db="EMBL/GenBank/DDBJ databases">
        <authorList>
            <person name="Sun Q."/>
            <person name="Kim S."/>
        </authorList>
    </citation>
    <scope>NUCLEOTIDE SEQUENCE</scope>
    <source>
        <strain evidence="2">KCTC 22164</strain>
    </source>
</reference>
<evidence type="ECO:0000256" key="1">
    <source>
        <dbReference type="SAM" id="MobiDB-lite"/>
    </source>
</evidence>
<dbReference type="AlphaFoldDB" id="A0A918MXH5"/>
<dbReference type="EMBL" id="BMXP01000002">
    <property type="protein sequence ID" value="GGW81575.1"/>
    <property type="molecule type" value="Genomic_DNA"/>
</dbReference>
<reference evidence="2" key="1">
    <citation type="journal article" date="2014" name="Int. J. Syst. Evol. Microbiol.">
        <title>Complete genome sequence of Corynebacterium casei LMG S-19264T (=DSM 44701T), isolated from a smear-ripened cheese.</title>
        <authorList>
            <consortium name="US DOE Joint Genome Institute (JGI-PGF)"/>
            <person name="Walter F."/>
            <person name="Albersmeier A."/>
            <person name="Kalinowski J."/>
            <person name="Ruckert C."/>
        </authorList>
    </citation>
    <scope>NUCLEOTIDE SEQUENCE</scope>
    <source>
        <strain evidence="2">KCTC 22164</strain>
    </source>
</reference>
<protein>
    <submittedName>
        <fullName evidence="2">Uncharacterized protein</fullName>
    </submittedName>
</protein>
<dbReference type="RefSeq" id="WP_189404628.1">
    <property type="nucleotide sequence ID" value="NZ_BMXP01000002.1"/>
</dbReference>
<feature type="region of interest" description="Disordered" evidence="1">
    <location>
        <begin position="1"/>
        <end position="52"/>
    </location>
</feature>
<evidence type="ECO:0000313" key="3">
    <source>
        <dbReference type="Proteomes" id="UP000631300"/>
    </source>
</evidence>
<proteinExistence type="predicted"/>
<sequence length="52" mass="6075">MITSDSNTEQKNETRQNQQQEEALHRNNDLANAPQWNEDSYEDNACFVLGYN</sequence>
<comment type="caution">
    <text evidence="2">The sequence shown here is derived from an EMBL/GenBank/DDBJ whole genome shotgun (WGS) entry which is preliminary data.</text>
</comment>
<name>A0A918MXH5_9ALTE</name>
<organism evidence="2 3">
    <name type="scientific">Alteromonas halophila</name>
    <dbReference type="NCBI Taxonomy" id="516698"/>
    <lineage>
        <taxon>Bacteria</taxon>
        <taxon>Pseudomonadati</taxon>
        <taxon>Pseudomonadota</taxon>
        <taxon>Gammaproteobacteria</taxon>
        <taxon>Alteromonadales</taxon>
        <taxon>Alteromonadaceae</taxon>
        <taxon>Alteromonas/Salinimonas group</taxon>
        <taxon>Alteromonas</taxon>
    </lineage>
</organism>
<dbReference type="Proteomes" id="UP000631300">
    <property type="component" value="Unassembled WGS sequence"/>
</dbReference>
<keyword evidence="3" id="KW-1185">Reference proteome</keyword>
<accession>A0A918MXH5</accession>
<gene>
    <name evidence="2" type="ORF">GCM10007391_13480</name>
</gene>
<evidence type="ECO:0000313" key="2">
    <source>
        <dbReference type="EMBL" id="GGW81575.1"/>
    </source>
</evidence>